<organism evidence="3 4">
    <name type="scientific">Oidiodendron maius (strain Zn)</name>
    <dbReference type="NCBI Taxonomy" id="913774"/>
    <lineage>
        <taxon>Eukaryota</taxon>
        <taxon>Fungi</taxon>
        <taxon>Dikarya</taxon>
        <taxon>Ascomycota</taxon>
        <taxon>Pezizomycotina</taxon>
        <taxon>Leotiomycetes</taxon>
        <taxon>Leotiomycetes incertae sedis</taxon>
        <taxon>Myxotrichaceae</taxon>
        <taxon>Oidiodendron</taxon>
    </lineage>
</organism>
<dbReference type="InParanoid" id="A0A0C3CH90"/>
<reference evidence="3 4" key="1">
    <citation type="submission" date="2014-04" db="EMBL/GenBank/DDBJ databases">
        <authorList>
            <consortium name="DOE Joint Genome Institute"/>
            <person name="Kuo A."/>
            <person name="Martino E."/>
            <person name="Perotto S."/>
            <person name="Kohler A."/>
            <person name="Nagy L.G."/>
            <person name="Floudas D."/>
            <person name="Copeland A."/>
            <person name="Barry K.W."/>
            <person name="Cichocki N."/>
            <person name="Veneault-Fourrey C."/>
            <person name="LaButti K."/>
            <person name="Lindquist E.A."/>
            <person name="Lipzen A."/>
            <person name="Lundell T."/>
            <person name="Morin E."/>
            <person name="Murat C."/>
            <person name="Sun H."/>
            <person name="Tunlid A."/>
            <person name="Henrissat B."/>
            <person name="Grigoriev I.V."/>
            <person name="Hibbett D.S."/>
            <person name="Martin F."/>
            <person name="Nordberg H.P."/>
            <person name="Cantor M.N."/>
            <person name="Hua S.X."/>
        </authorList>
    </citation>
    <scope>NUCLEOTIDE SEQUENCE [LARGE SCALE GENOMIC DNA]</scope>
    <source>
        <strain evidence="3 4">Zn</strain>
    </source>
</reference>
<dbReference type="HOGENOM" id="CLU_2184716_0_0_1"/>
<keyword evidence="4" id="KW-1185">Reference proteome</keyword>
<sequence>MRAAIVFSVLSIAATTLAAPLPYESNGDVFARDFDGLQARNNDKPLPARPLTDETEEPGYVSIEPEKASGGNAPAGSKDIIPSMRNGEGSTRVQKVTNYIKTKVGKDKQ</sequence>
<name>A0A0C3CH90_OIDMZ</name>
<reference evidence="4" key="2">
    <citation type="submission" date="2015-01" db="EMBL/GenBank/DDBJ databases">
        <title>Evolutionary Origins and Diversification of the Mycorrhizal Mutualists.</title>
        <authorList>
            <consortium name="DOE Joint Genome Institute"/>
            <consortium name="Mycorrhizal Genomics Consortium"/>
            <person name="Kohler A."/>
            <person name="Kuo A."/>
            <person name="Nagy L.G."/>
            <person name="Floudas D."/>
            <person name="Copeland A."/>
            <person name="Barry K.W."/>
            <person name="Cichocki N."/>
            <person name="Veneault-Fourrey C."/>
            <person name="LaButti K."/>
            <person name="Lindquist E.A."/>
            <person name="Lipzen A."/>
            <person name="Lundell T."/>
            <person name="Morin E."/>
            <person name="Murat C."/>
            <person name="Riley R."/>
            <person name="Ohm R."/>
            <person name="Sun H."/>
            <person name="Tunlid A."/>
            <person name="Henrissat B."/>
            <person name="Grigoriev I.V."/>
            <person name="Hibbett D.S."/>
            <person name="Martin F."/>
        </authorList>
    </citation>
    <scope>NUCLEOTIDE SEQUENCE [LARGE SCALE GENOMIC DNA]</scope>
    <source>
        <strain evidence="4">Zn</strain>
    </source>
</reference>
<protein>
    <submittedName>
        <fullName evidence="3">Uncharacterized protein</fullName>
    </submittedName>
</protein>
<keyword evidence="2" id="KW-0732">Signal</keyword>
<evidence type="ECO:0000313" key="3">
    <source>
        <dbReference type="EMBL" id="KIM98353.1"/>
    </source>
</evidence>
<evidence type="ECO:0000313" key="4">
    <source>
        <dbReference type="Proteomes" id="UP000054321"/>
    </source>
</evidence>
<accession>A0A0C3CH90</accession>
<proteinExistence type="predicted"/>
<evidence type="ECO:0000256" key="1">
    <source>
        <dbReference type="SAM" id="MobiDB-lite"/>
    </source>
</evidence>
<dbReference type="AlphaFoldDB" id="A0A0C3CH90"/>
<dbReference type="EMBL" id="KN832880">
    <property type="protein sequence ID" value="KIM98353.1"/>
    <property type="molecule type" value="Genomic_DNA"/>
</dbReference>
<gene>
    <name evidence="3" type="ORF">OIDMADRAFT_146951</name>
</gene>
<evidence type="ECO:0000256" key="2">
    <source>
        <dbReference type="SAM" id="SignalP"/>
    </source>
</evidence>
<feature type="signal peptide" evidence="2">
    <location>
        <begin position="1"/>
        <end position="18"/>
    </location>
</feature>
<dbReference type="Proteomes" id="UP000054321">
    <property type="component" value="Unassembled WGS sequence"/>
</dbReference>
<feature type="region of interest" description="Disordered" evidence="1">
    <location>
        <begin position="38"/>
        <end position="92"/>
    </location>
</feature>
<feature type="chain" id="PRO_5002173198" evidence="2">
    <location>
        <begin position="19"/>
        <end position="109"/>
    </location>
</feature>